<gene>
    <name evidence="11" type="ORF">J8A68_001673</name>
</gene>
<proteinExistence type="inferred from homology"/>
<feature type="transmembrane region" description="Helical" evidence="9">
    <location>
        <begin position="501"/>
        <end position="517"/>
    </location>
</feature>
<name>A0A8J5QHL0_9ASCO</name>
<evidence type="ECO:0000256" key="5">
    <source>
        <dbReference type="ARBA" id="ARBA00022989"/>
    </source>
</evidence>
<dbReference type="GO" id="GO:0016020">
    <property type="term" value="C:membrane"/>
    <property type="evidence" value="ECO:0007669"/>
    <property type="project" value="UniProtKB-SubCell"/>
</dbReference>
<feature type="transmembrane region" description="Helical" evidence="9">
    <location>
        <begin position="206"/>
        <end position="230"/>
    </location>
</feature>
<feature type="transmembrane region" description="Helical" evidence="9">
    <location>
        <begin position="242"/>
        <end position="259"/>
    </location>
</feature>
<dbReference type="GO" id="GO:0005351">
    <property type="term" value="F:carbohydrate:proton symporter activity"/>
    <property type="evidence" value="ECO:0007669"/>
    <property type="project" value="TreeGrafter"/>
</dbReference>
<evidence type="ECO:0000259" key="10">
    <source>
        <dbReference type="PROSITE" id="PS50850"/>
    </source>
</evidence>
<dbReference type="OrthoDB" id="6612291at2759"/>
<organism evidence="11 12">
    <name type="scientific">[Candida] subhashii</name>
    <dbReference type="NCBI Taxonomy" id="561895"/>
    <lineage>
        <taxon>Eukaryota</taxon>
        <taxon>Fungi</taxon>
        <taxon>Dikarya</taxon>
        <taxon>Ascomycota</taxon>
        <taxon>Saccharomycotina</taxon>
        <taxon>Pichiomycetes</taxon>
        <taxon>Debaryomycetaceae</taxon>
        <taxon>Spathaspora</taxon>
    </lineage>
</organism>
<protein>
    <recommendedName>
        <fullName evidence="10">Major facilitator superfamily (MFS) profile domain-containing protein</fullName>
    </recommendedName>
</protein>
<comment type="caution">
    <text evidence="11">The sequence shown here is derived from an EMBL/GenBank/DDBJ whole genome shotgun (WGS) entry which is preliminary data.</text>
</comment>
<evidence type="ECO:0000313" key="12">
    <source>
        <dbReference type="Proteomes" id="UP000694255"/>
    </source>
</evidence>
<comment type="similarity">
    <text evidence="2 7">Belongs to the major facilitator superfamily. Sugar transporter (TC 2.A.1.1) family.</text>
</comment>
<reference evidence="11 12" key="1">
    <citation type="journal article" date="2021" name="DNA Res.">
        <title>Genome analysis of Candida subhashii reveals its hybrid nature and dual mitochondrial genome conformations.</title>
        <authorList>
            <person name="Mixao V."/>
            <person name="Hegedusova E."/>
            <person name="Saus E."/>
            <person name="Pryszcz L.P."/>
            <person name="Cillingova A."/>
            <person name="Nosek J."/>
            <person name="Gabaldon T."/>
        </authorList>
    </citation>
    <scope>NUCLEOTIDE SEQUENCE [LARGE SCALE GENOMIC DNA]</scope>
    <source>
        <strain evidence="11 12">CBS 10753</strain>
    </source>
</reference>
<keyword evidence="3 7" id="KW-0813">Transport</keyword>
<dbReference type="Pfam" id="PF00083">
    <property type="entry name" value="Sugar_tr"/>
    <property type="match status" value="1"/>
</dbReference>
<evidence type="ECO:0000256" key="7">
    <source>
        <dbReference type="RuleBase" id="RU003346"/>
    </source>
</evidence>
<evidence type="ECO:0000256" key="4">
    <source>
        <dbReference type="ARBA" id="ARBA00022692"/>
    </source>
</evidence>
<comment type="subcellular location">
    <subcellularLocation>
        <location evidence="1">Membrane</location>
        <topology evidence="1">Multi-pass membrane protein</topology>
    </subcellularLocation>
</comment>
<keyword evidence="5 9" id="KW-1133">Transmembrane helix</keyword>
<feature type="transmembrane region" description="Helical" evidence="9">
    <location>
        <begin position="374"/>
        <end position="391"/>
    </location>
</feature>
<sequence length="572" mass="64024">MGTDLKQHSVAHVDDLSSESSSPERQKDLLAEAKGIVDVYQQADLATEAEHEMTLKEAFRDHKPAIFWAIVMAATIVMEGYDNILTGSFYAYPQFQKTFGQPFSDENGKITYQLSTKWQSSLGAASSVGSILGIFFNGYLTERFGHRLVINVSLIFMGAFIFIVFFARSIEVLLVGQILCGIPWGIFATIGISYASEIAPLQLRGYLTAIINLYWATGQFIAAGVLQGMVGVDNKWSYKVPYALQWMWVVPLFVLTYLAPDSPWYLIRKGKLEQAEHSIRRLGSKRIAHKAKDSLALMIRTTQLEIEQDRKNRAELGGWKGYIECFRGTNLRRTEIMCLSFAGQVLSGSSFAYSPSYFFSQAGLASDQVYKLNLGTTGIAFSGTVCSWFLLNRFGRRTIYVTGFFFLVLFLFLIGVLAKPAETNGAVKWAQAGLTMLWVSTYALTIGPLAFTITAETSATRVRAQSVCIARNAYNLVSLISQVVEPYFMNPGAANLKGLTAFVWFATALPTLIWSYFRLPETKDRTYEELDILFEKRIPARKFASYVIQKEDRRATAAEVAESRDEKETTVD</sequence>
<dbReference type="GeneID" id="73468474"/>
<dbReference type="PROSITE" id="PS50850">
    <property type="entry name" value="MFS"/>
    <property type="match status" value="1"/>
</dbReference>
<keyword evidence="6 9" id="KW-0472">Membrane</keyword>
<dbReference type="FunFam" id="1.20.1250.20:FF:000078">
    <property type="entry name" value="MFS maltose transporter, putative"/>
    <property type="match status" value="1"/>
</dbReference>
<dbReference type="NCBIfam" id="TIGR00879">
    <property type="entry name" value="SP"/>
    <property type="match status" value="1"/>
</dbReference>
<dbReference type="InterPro" id="IPR050360">
    <property type="entry name" value="MFS_Sugar_Transporters"/>
</dbReference>
<feature type="transmembrane region" description="Helical" evidence="9">
    <location>
        <begin position="398"/>
        <end position="417"/>
    </location>
</feature>
<feature type="transmembrane region" description="Helical" evidence="9">
    <location>
        <begin position="148"/>
        <end position="167"/>
    </location>
</feature>
<dbReference type="PROSITE" id="PS00217">
    <property type="entry name" value="SUGAR_TRANSPORT_2"/>
    <property type="match status" value="1"/>
</dbReference>
<keyword evidence="4 9" id="KW-0812">Transmembrane</keyword>
<feature type="transmembrane region" description="Helical" evidence="9">
    <location>
        <begin position="65"/>
        <end position="81"/>
    </location>
</feature>
<dbReference type="Proteomes" id="UP000694255">
    <property type="component" value="Unassembled WGS sequence"/>
</dbReference>
<dbReference type="AlphaFoldDB" id="A0A8J5QHL0"/>
<feature type="domain" description="Major facilitator superfamily (MFS) profile" evidence="10">
    <location>
        <begin position="68"/>
        <end position="523"/>
    </location>
</feature>
<dbReference type="RefSeq" id="XP_049265023.1">
    <property type="nucleotide sequence ID" value="XM_049405350.1"/>
</dbReference>
<feature type="transmembrane region" description="Helical" evidence="9">
    <location>
        <begin position="429"/>
        <end position="451"/>
    </location>
</feature>
<dbReference type="InterPro" id="IPR005828">
    <property type="entry name" value="MFS_sugar_transport-like"/>
</dbReference>
<feature type="transmembrane region" description="Helical" evidence="9">
    <location>
        <begin position="122"/>
        <end position="141"/>
    </location>
</feature>
<accession>A0A8J5QHL0</accession>
<dbReference type="EMBL" id="JAGSYN010000064">
    <property type="protein sequence ID" value="KAG7664791.1"/>
    <property type="molecule type" value="Genomic_DNA"/>
</dbReference>
<feature type="compositionally biased region" description="Basic and acidic residues" evidence="8">
    <location>
        <begin position="1"/>
        <end position="15"/>
    </location>
</feature>
<keyword evidence="12" id="KW-1185">Reference proteome</keyword>
<evidence type="ECO:0000256" key="2">
    <source>
        <dbReference type="ARBA" id="ARBA00010992"/>
    </source>
</evidence>
<feature type="transmembrane region" description="Helical" evidence="9">
    <location>
        <begin position="472"/>
        <end position="489"/>
    </location>
</feature>
<dbReference type="InterPro" id="IPR005829">
    <property type="entry name" value="Sugar_transporter_CS"/>
</dbReference>
<evidence type="ECO:0000256" key="3">
    <source>
        <dbReference type="ARBA" id="ARBA00022448"/>
    </source>
</evidence>
<evidence type="ECO:0000256" key="1">
    <source>
        <dbReference type="ARBA" id="ARBA00004141"/>
    </source>
</evidence>
<dbReference type="InterPro" id="IPR020846">
    <property type="entry name" value="MFS_dom"/>
</dbReference>
<evidence type="ECO:0000256" key="8">
    <source>
        <dbReference type="SAM" id="MobiDB-lite"/>
    </source>
</evidence>
<evidence type="ECO:0000256" key="9">
    <source>
        <dbReference type="SAM" id="Phobius"/>
    </source>
</evidence>
<evidence type="ECO:0000313" key="11">
    <source>
        <dbReference type="EMBL" id="KAG7664791.1"/>
    </source>
</evidence>
<dbReference type="PANTHER" id="PTHR48022">
    <property type="entry name" value="PLASTIDIC GLUCOSE TRANSPORTER 4"/>
    <property type="match status" value="1"/>
</dbReference>
<feature type="region of interest" description="Disordered" evidence="8">
    <location>
        <begin position="1"/>
        <end position="25"/>
    </location>
</feature>
<dbReference type="InterPro" id="IPR003663">
    <property type="entry name" value="Sugar/inositol_transpt"/>
</dbReference>
<feature type="transmembrane region" description="Helical" evidence="9">
    <location>
        <begin position="336"/>
        <end position="354"/>
    </location>
</feature>
<feature type="transmembrane region" description="Helical" evidence="9">
    <location>
        <begin position="173"/>
        <end position="194"/>
    </location>
</feature>
<dbReference type="PANTHER" id="PTHR48022:SF83">
    <property type="entry name" value="MAJOR FACILITATOR SUPERFAMILY (MFS) PROFILE DOMAIN-CONTAINING PROTEIN"/>
    <property type="match status" value="1"/>
</dbReference>
<evidence type="ECO:0000256" key="6">
    <source>
        <dbReference type="ARBA" id="ARBA00023136"/>
    </source>
</evidence>